<dbReference type="EMBL" id="JFHC01000032">
    <property type="protein sequence ID" value="KDR41092.1"/>
    <property type="molecule type" value="Genomic_DNA"/>
</dbReference>
<evidence type="ECO:0000256" key="12">
    <source>
        <dbReference type="RuleBase" id="RU363101"/>
    </source>
</evidence>
<keyword evidence="11 12" id="KW-0472">Membrane</keyword>
<evidence type="ECO:0000256" key="7">
    <source>
        <dbReference type="ARBA" id="ARBA00022519"/>
    </source>
</evidence>
<evidence type="ECO:0000256" key="6">
    <source>
        <dbReference type="ARBA" id="ARBA00022475"/>
    </source>
</evidence>
<evidence type="ECO:0000256" key="10">
    <source>
        <dbReference type="ARBA" id="ARBA00022989"/>
    </source>
</evidence>
<reference evidence="13 14" key="1">
    <citation type="submission" date="2014-03" db="EMBL/GenBank/DDBJ databases">
        <title>Draft Genome Sequences of Four Burkholderia Strains.</title>
        <authorList>
            <person name="Liu X.Y."/>
            <person name="Li C.X."/>
            <person name="Xu J.H."/>
        </authorList>
    </citation>
    <scope>NUCLEOTIDE SEQUENCE [LARGE SCALE GENOMIC DNA]</scope>
    <source>
        <strain evidence="13 14">DSM 50014</strain>
    </source>
</reference>
<protein>
    <recommendedName>
        <fullName evidence="4 12">Heme exporter protein D</fullName>
    </recommendedName>
</protein>
<comment type="similarity">
    <text evidence="3 12">Belongs to the CcmD/CycX/HelD family.</text>
</comment>
<comment type="subcellular location">
    <subcellularLocation>
        <location evidence="2 12">Cell inner membrane</location>
        <topology evidence="2 12">Single-pass membrane protein</topology>
    </subcellularLocation>
</comment>
<keyword evidence="8 12" id="KW-0812">Transmembrane</keyword>
<evidence type="ECO:0000313" key="14">
    <source>
        <dbReference type="Proteomes" id="UP000027466"/>
    </source>
</evidence>
<proteinExistence type="inferred from homology"/>
<evidence type="ECO:0000256" key="4">
    <source>
        <dbReference type="ARBA" id="ARBA00016461"/>
    </source>
</evidence>
<evidence type="ECO:0000256" key="5">
    <source>
        <dbReference type="ARBA" id="ARBA00022448"/>
    </source>
</evidence>
<evidence type="ECO:0000256" key="1">
    <source>
        <dbReference type="ARBA" id="ARBA00002442"/>
    </source>
</evidence>
<evidence type="ECO:0000256" key="9">
    <source>
        <dbReference type="ARBA" id="ARBA00022748"/>
    </source>
</evidence>
<evidence type="ECO:0000256" key="8">
    <source>
        <dbReference type="ARBA" id="ARBA00022692"/>
    </source>
</evidence>
<evidence type="ECO:0000256" key="11">
    <source>
        <dbReference type="ARBA" id="ARBA00023136"/>
    </source>
</evidence>
<keyword evidence="5 12" id="KW-0813">Transport</keyword>
<dbReference type="STRING" id="60547.GCA_000751215_00113"/>
<dbReference type="Pfam" id="PF04995">
    <property type="entry name" value="CcmD"/>
    <property type="match status" value="1"/>
</dbReference>
<dbReference type="NCBIfam" id="TIGR03141">
    <property type="entry name" value="cytochro_ccmD"/>
    <property type="match status" value="1"/>
</dbReference>
<evidence type="ECO:0000256" key="2">
    <source>
        <dbReference type="ARBA" id="ARBA00004377"/>
    </source>
</evidence>
<gene>
    <name evidence="13" type="ORF">BG61_21210</name>
</gene>
<dbReference type="GO" id="GO:0005886">
    <property type="term" value="C:plasma membrane"/>
    <property type="evidence" value="ECO:0007669"/>
    <property type="project" value="UniProtKB-SubCell"/>
</dbReference>
<dbReference type="GO" id="GO:0015886">
    <property type="term" value="P:heme transport"/>
    <property type="evidence" value="ECO:0007669"/>
    <property type="project" value="InterPro"/>
</dbReference>
<keyword evidence="7 12" id="KW-0997">Cell inner membrane</keyword>
<dbReference type="AlphaFoldDB" id="A0A069PL46"/>
<sequence>MNTWAGWGYGPFVWVSFGVAFLLLAIEVLLVRAAGRRARSTPDRAPDAARARAPVRLVASREFEERSRET</sequence>
<keyword evidence="6 12" id="KW-1003">Cell membrane</keyword>
<dbReference type="Proteomes" id="UP000027466">
    <property type="component" value="Unassembled WGS sequence"/>
</dbReference>
<keyword evidence="14" id="KW-1185">Reference proteome</keyword>
<organism evidence="13 14">
    <name type="scientific">Caballeronia glathei</name>
    <dbReference type="NCBI Taxonomy" id="60547"/>
    <lineage>
        <taxon>Bacteria</taxon>
        <taxon>Pseudomonadati</taxon>
        <taxon>Pseudomonadota</taxon>
        <taxon>Betaproteobacteria</taxon>
        <taxon>Burkholderiales</taxon>
        <taxon>Burkholderiaceae</taxon>
        <taxon>Caballeronia</taxon>
    </lineage>
</organism>
<comment type="function">
    <text evidence="1 12">Required for the export of heme to the periplasm for the biogenesis of c-type cytochromes.</text>
</comment>
<keyword evidence="10 12" id="KW-1133">Transmembrane helix</keyword>
<evidence type="ECO:0000313" key="13">
    <source>
        <dbReference type="EMBL" id="KDR41092.1"/>
    </source>
</evidence>
<dbReference type="InterPro" id="IPR007078">
    <property type="entry name" value="Haem_export_protD_CcmD"/>
</dbReference>
<evidence type="ECO:0000256" key="3">
    <source>
        <dbReference type="ARBA" id="ARBA00008741"/>
    </source>
</evidence>
<keyword evidence="9 12" id="KW-0201">Cytochrome c-type biogenesis</keyword>
<feature type="transmembrane region" description="Helical" evidence="12">
    <location>
        <begin position="12"/>
        <end position="31"/>
    </location>
</feature>
<accession>A0A069PL46</accession>
<name>A0A069PL46_9BURK</name>
<dbReference type="GO" id="GO:0017004">
    <property type="term" value="P:cytochrome complex assembly"/>
    <property type="evidence" value="ECO:0007669"/>
    <property type="project" value="UniProtKB-KW"/>
</dbReference>
<dbReference type="RefSeq" id="WP_035924442.1">
    <property type="nucleotide sequence ID" value="NZ_CADFFX010000028.1"/>
</dbReference>
<comment type="caution">
    <text evidence="13">The sequence shown here is derived from an EMBL/GenBank/DDBJ whole genome shotgun (WGS) entry which is preliminary data.</text>
</comment>